<reference evidence="1" key="1">
    <citation type="submission" date="2023-03" db="EMBL/GenBank/DDBJ databases">
        <title>Massive genome expansion in bonnet fungi (Mycena s.s.) driven by repeated elements and novel gene families across ecological guilds.</title>
        <authorList>
            <consortium name="Lawrence Berkeley National Laboratory"/>
            <person name="Harder C.B."/>
            <person name="Miyauchi S."/>
            <person name="Viragh M."/>
            <person name="Kuo A."/>
            <person name="Thoen E."/>
            <person name="Andreopoulos B."/>
            <person name="Lu D."/>
            <person name="Skrede I."/>
            <person name="Drula E."/>
            <person name="Henrissat B."/>
            <person name="Morin E."/>
            <person name="Kohler A."/>
            <person name="Barry K."/>
            <person name="LaButti K."/>
            <person name="Morin E."/>
            <person name="Salamov A."/>
            <person name="Lipzen A."/>
            <person name="Mereny Z."/>
            <person name="Hegedus B."/>
            <person name="Baldrian P."/>
            <person name="Stursova M."/>
            <person name="Weitz H."/>
            <person name="Taylor A."/>
            <person name="Grigoriev I.V."/>
            <person name="Nagy L.G."/>
            <person name="Martin F."/>
            <person name="Kauserud H."/>
        </authorList>
    </citation>
    <scope>NUCLEOTIDE SEQUENCE</scope>
    <source>
        <strain evidence="1">CBHHK188m</strain>
    </source>
</reference>
<dbReference type="EMBL" id="JARJLG010000170">
    <property type="protein sequence ID" value="KAJ7733061.1"/>
    <property type="molecule type" value="Genomic_DNA"/>
</dbReference>
<protein>
    <submittedName>
        <fullName evidence="1">Uncharacterized protein</fullName>
    </submittedName>
</protein>
<keyword evidence="2" id="KW-1185">Reference proteome</keyword>
<organism evidence="1 2">
    <name type="scientific">Mycena maculata</name>
    <dbReference type="NCBI Taxonomy" id="230809"/>
    <lineage>
        <taxon>Eukaryota</taxon>
        <taxon>Fungi</taxon>
        <taxon>Dikarya</taxon>
        <taxon>Basidiomycota</taxon>
        <taxon>Agaricomycotina</taxon>
        <taxon>Agaricomycetes</taxon>
        <taxon>Agaricomycetidae</taxon>
        <taxon>Agaricales</taxon>
        <taxon>Marasmiineae</taxon>
        <taxon>Mycenaceae</taxon>
        <taxon>Mycena</taxon>
    </lineage>
</organism>
<gene>
    <name evidence="1" type="ORF">DFH07DRAFT_968149</name>
</gene>
<dbReference type="AlphaFoldDB" id="A0AAD7I1T5"/>
<evidence type="ECO:0000313" key="1">
    <source>
        <dbReference type="EMBL" id="KAJ7733061.1"/>
    </source>
</evidence>
<comment type="caution">
    <text evidence="1">The sequence shown here is derived from an EMBL/GenBank/DDBJ whole genome shotgun (WGS) entry which is preliminary data.</text>
</comment>
<evidence type="ECO:0000313" key="2">
    <source>
        <dbReference type="Proteomes" id="UP001215280"/>
    </source>
</evidence>
<name>A0AAD7I1T5_9AGAR</name>
<accession>A0AAD7I1T5</accession>
<sequence>MNFVYRDPDDKRGACRSESILYVHSYHTRITFVVPADKRKQAKAALAISTVAVRVFLDLYLRRSSFIEKPAHRFVAIAWASRAAKYLTIIKTLTDSKWEEINVSAQYSDVGGPGDIVWGDGGDGDDTSEGPDTRLEMQLPSDEEVVYVEVIESYWSVSPFIGCLLDANTIAFEQWTGNAWVADFPTTLRQLVISLANKPQHIQALT</sequence>
<proteinExistence type="predicted"/>
<dbReference type="Proteomes" id="UP001215280">
    <property type="component" value="Unassembled WGS sequence"/>
</dbReference>